<evidence type="ECO:0000313" key="1">
    <source>
        <dbReference type="EnsemblPlants" id="Solyc07g062105.1.1"/>
    </source>
</evidence>
<proteinExistence type="predicted"/>
<dbReference type="AlphaFoldDB" id="A0A3Q7HH14"/>
<sequence>MTGTGPGNHVHMNSCVDRWSALGWKLYRNNFPIAAPHLKNKGYNQCLNEFIDDTSMKFLAFNNRNIAIFRPYLLRQHVFIDEYCELRLSWTSHNGFLMEKFDSKCGEEIHAESAAKVVTYIQSGKAIDLSQLFCNLCYQV</sequence>
<accession>A0A3Q7HH14</accession>
<reference evidence="1" key="2">
    <citation type="submission" date="2019-01" db="UniProtKB">
        <authorList>
            <consortium name="EnsemblPlants"/>
        </authorList>
    </citation>
    <scope>IDENTIFICATION</scope>
    <source>
        <strain evidence="1">cv. Heinz 1706</strain>
    </source>
</reference>
<reference evidence="1" key="1">
    <citation type="journal article" date="2012" name="Nature">
        <title>The tomato genome sequence provides insights into fleshy fruit evolution.</title>
        <authorList>
            <consortium name="Tomato Genome Consortium"/>
        </authorList>
    </citation>
    <scope>NUCLEOTIDE SEQUENCE [LARGE SCALE GENOMIC DNA]</scope>
    <source>
        <strain evidence="1">cv. Heinz 1706</strain>
    </source>
</reference>
<keyword evidence="2" id="KW-1185">Reference proteome</keyword>
<dbReference type="EnsemblPlants" id="Solyc07g062105.1.1">
    <property type="protein sequence ID" value="Solyc07g062105.1.1"/>
    <property type="gene ID" value="Solyc07g062105.1"/>
</dbReference>
<dbReference type="Gramene" id="Solyc07g062105.1.1">
    <property type="protein sequence ID" value="Solyc07g062105.1.1"/>
    <property type="gene ID" value="Solyc07g062105.1"/>
</dbReference>
<name>A0A3Q7HH14_SOLLC</name>
<evidence type="ECO:0000313" key="2">
    <source>
        <dbReference type="Proteomes" id="UP000004994"/>
    </source>
</evidence>
<dbReference type="Proteomes" id="UP000004994">
    <property type="component" value="Chromosome 7"/>
</dbReference>
<organism evidence="1">
    <name type="scientific">Solanum lycopersicum</name>
    <name type="common">Tomato</name>
    <name type="synonym">Lycopersicon esculentum</name>
    <dbReference type="NCBI Taxonomy" id="4081"/>
    <lineage>
        <taxon>Eukaryota</taxon>
        <taxon>Viridiplantae</taxon>
        <taxon>Streptophyta</taxon>
        <taxon>Embryophyta</taxon>
        <taxon>Tracheophyta</taxon>
        <taxon>Spermatophyta</taxon>
        <taxon>Magnoliopsida</taxon>
        <taxon>eudicotyledons</taxon>
        <taxon>Gunneridae</taxon>
        <taxon>Pentapetalae</taxon>
        <taxon>asterids</taxon>
        <taxon>lamiids</taxon>
        <taxon>Solanales</taxon>
        <taxon>Solanaceae</taxon>
        <taxon>Solanoideae</taxon>
        <taxon>Solaneae</taxon>
        <taxon>Solanum</taxon>
        <taxon>Solanum subgen. Lycopersicon</taxon>
    </lineage>
</organism>
<dbReference type="InParanoid" id="A0A3Q7HH14"/>
<protein>
    <submittedName>
        <fullName evidence="1">Uncharacterized protein</fullName>
    </submittedName>
</protein>